<reference evidence="1 2" key="1">
    <citation type="submission" date="2020-10" db="EMBL/GenBank/DDBJ databases">
        <title>Mucilaginibacter mali sp. nov., isolated from rhizosphere soil of apple orchard.</title>
        <authorList>
            <person name="Lee J.-S."/>
            <person name="Kim H.S."/>
            <person name="Kim J.-S."/>
        </authorList>
    </citation>
    <scope>NUCLEOTIDE SEQUENCE [LARGE SCALE GENOMIC DNA]</scope>
    <source>
        <strain evidence="1 2">KCTC 23157</strain>
    </source>
</reference>
<comment type="caution">
    <text evidence="1">The sequence shown here is derived from an EMBL/GenBank/DDBJ whole genome shotgun (WGS) entry which is preliminary data.</text>
</comment>
<dbReference type="Proteomes" id="UP000632774">
    <property type="component" value="Unassembled WGS sequence"/>
</dbReference>
<protein>
    <submittedName>
        <fullName evidence="1">Uncharacterized protein</fullName>
    </submittedName>
</protein>
<sequence>MKMKIIWKAAILTLFFIAGKLSIDTAFAQKLDRAAFYAAMKSGTKDDIDKLIGTMGEQGFKGYKGALIIREAGLPGAKGRLKMFKEGKAMLEADIAAHPDNPELRFLRLSIQERSPKIVGYKGDIKKDKEFLISHFDELPPVVQTAVKDYSKESKTLKSTDF</sequence>
<keyword evidence="2" id="KW-1185">Reference proteome</keyword>
<evidence type="ECO:0000313" key="2">
    <source>
        <dbReference type="Proteomes" id="UP000632774"/>
    </source>
</evidence>
<gene>
    <name evidence="1" type="ORF">IRJ18_16950</name>
</gene>
<proteinExistence type="predicted"/>
<dbReference type="EMBL" id="JADFFM010000002">
    <property type="protein sequence ID" value="MBE9668061.1"/>
    <property type="molecule type" value="Genomic_DNA"/>
</dbReference>
<organism evidence="1 2">
    <name type="scientific">Mucilaginibacter boryungensis</name>
    <dbReference type="NCBI Taxonomy" id="768480"/>
    <lineage>
        <taxon>Bacteria</taxon>
        <taxon>Pseudomonadati</taxon>
        <taxon>Bacteroidota</taxon>
        <taxon>Sphingobacteriia</taxon>
        <taxon>Sphingobacteriales</taxon>
        <taxon>Sphingobacteriaceae</taxon>
        <taxon>Mucilaginibacter</taxon>
    </lineage>
</organism>
<evidence type="ECO:0000313" key="1">
    <source>
        <dbReference type="EMBL" id="MBE9668061.1"/>
    </source>
</evidence>
<name>A0ABR9XL00_9SPHI</name>
<accession>A0ABR9XL00</accession>
<dbReference type="RefSeq" id="WP_194107490.1">
    <property type="nucleotide sequence ID" value="NZ_JADFFM010000002.1"/>
</dbReference>